<dbReference type="AlphaFoldDB" id="A0AAW0GY28"/>
<gene>
    <name evidence="1" type="ORF">U0070_012326</name>
</gene>
<feature type="non-terminal residue" evidence="1">
    <location>
        <position position="1"/>
    </location>
</feature>
<accession>A0AAW0GY28</accession>
<dbReference type="EMBL" id="JBBHLL010001667">
    <property type="protein sequence ID" value="KAK7795844.1"/>
    <property type="molecule type" value="Genomic_DNA"/>
</dbReference>
<evidence type="ECO:0000313" key="2">
    <source>
        <dbReference type="Proteomes" id="UP001488838"/>
    </source>
</evidence>
<proteinExistence type="predicted"/>
<reference evidence="1 2" key="1">
    <citation type="journal article" date="2023" name="bioRxiv">
        <title>Conserved and derived expression patterns and positive selection on dental genes reveal complex evolutionary context of ever-growing rodent molars.</title>
        <authorList>
            <person name="Calamari Z.T."/>
            <person name="Song A."/>
            <person name="Cohen E."/>
            <person name="Akter M."/>
            <person name="Roy R.D."/>
            <person name="Hallikas O."/>
            <person name="Christensen M.M."/>
            <person name="Li P."/>
            <person name="Marangoni P."/>
            <person name="Jernvall J."/>
            <person name="Klein O.D."/>
        </authorList>
    </citation>
    <scope>NUCLEOTIDE SEQUENCE [LARGE SCALE GENOMIC DNA]</scope>
    <source>
        <strain evidence="1">V071</strain>
    </source>
</reference>
<sequence>YFAKDNLRKSFVLLKKSAQERLPCTLGLAVGSVWQGHFLCVESLSEDRQALSQLSHISGQQEAVIFYQTSFGGGVHLPPFPPPLWGHKIVPERLPCTLGLAVGSVWQGHFLCLESLSEDRQALSQLSHISGQQEAVIF</sequence>
<protein>
    <submittedName>
        <fullName evidence="1">Uncharacterized protein</fullName>
    </submittedName>
</protein>
<organism evidence="1 2">
    <name type="scientific">Myodes glareolus</name>
    <name type="common">Bank vole</name>
    <name type="synonym">Clethrionomys glareolus</name>
    <dbReference type="NCBI Taxonomy" id="447135"/>
    <lineage>
        <taxon>Eukaryota</taxon>
        <taxon>Metazoa</taxon>
        <taxon>Chordata</taxon>
        <taxon>Craniata</taxon>
        <taxon>Vertebrata</taxon>
        <taxon>Euteleostomi</taxon>
        <taxon>Mammalia</taxon>
        <taxon>Eutheria</taxon>
        <taxon>Euarchontoglires</taxon>
        <taxon>Glires</taxon>
        <taxon>Rodentia</taxon>
        <taxon>Myomorpha</taxon>
        <taxon>Muroidea</taxon>
        <taxon>Cricetidae</taxon>
        <taxon>Arvicolinae</taxon>
        <taxon>Myodes</taxon>
    </lineage>
</organism>
<comment type="caution">
    <text evidence="1">The sequence shown here is derived from an EMBL/GenBank/DDBJ whole genome shotgun (WGS) entry which is preliminary data.</text>
</comment>
<dbReference type="Proteomes" id="UP001488838">
    <property type="component" value="Unassembled WGS sequence"/>
</dbReference>
<name>A0AAW0GY28_MYOGA</name>
<evidence type="ECO:0000313" key="1">
    <source>
        <dbReference type="EMBL" id="KAK7795844.1"/>
    </source>
</evidence>
<keyword evidence="2" id="KW-1185">Reference proteome</keyword>